<dbReference type="PANTHER" id="PTHR47256">
    <property type="entry name" value="ZN(II)2CYS6 TRANSCRIPTION FACTOR (EUROFUNG)-RELATED"/>
    <property type="match status" value="1"/>
</dbReference>
<feature type="compositionally biased region" description="Low complexity" evidence="2">
    <location>
        <begin position="50"/>
        <end position="60"/>
    </location>
</feature>
<protein>
    <recommendedName>
        <fullName evidence="3">Zn(2)-C6 fungal-type domain-containing protein</fullName>
    </recommendedName>
</protein>
<evidence type="ECO:0000256" key="1">
    <source>
        <dbReference type="ARBA" id="ARBA00023242"/>
    </source>
</evidence>
<feature type="domain" description="Zn(2)-C6 fungal-type" evidence="3">
    <location>
        <begin position="71"/>
        <end position="101"/>
    </location>
</feature>
<dbReference type="Pfam" id="PF00172">
    <property type="entry name" value="Zn_clus"/>
    <property type="match status" value="1"/>
</dbReference>
<reference evidence="4 5" key="1">
    <citation type="journal article" date="2014" name="BMC Genomics">
        <title>Genome sequencing of four Aureobasidium pullulans varieties: biotechnological potential, stress tolerance, and description of new species.</title>
        <authorList>
            <person name="Gostin Ar C."/>
            <person name="Ohm R.A."/>
            <person name="Kogej T."/>
            <person name="Sonjak S."/>
            <person name="Turk M."/>
            <person name="Zajc J."/>
            <person name="Zalar P."/>
            <person name="Grube M."/>
            <person name="Sun H."/>
            <person name="Han J."/>
            <person name="Sharma A."/>
            <person name="Chiniquy J."/>
            <person name="Ngan C.Y."/>
            <person name="Lipzen A."/>
            <person name="Barry K."/>
            <person name="Grigoriev I.V."/>
            <person name="Gunde-Cimerman N."/>
        </authorList>
    </citation>
    <scope>NUCLEOTIDE SEQUENCE [LARGE SCALE GENOMIC DNA]</scope>
    <source>
        <strain evidence="4 5">EXF-2481</strain>
    </source>
</reference>
<dbReference type="AlphaFoldDB" id="A0A074YP37"/>
<sequence>MLQYEQQRAVGYPTFPGNIEALSILSSSPERSNESTPRNTATPVSPPPTTTQSSETSSHSSRQKRRQTLAACRPCRKRKSRCDGARPRCNTCLDKATPCVYSVEEGKTQQQASREELKAYRAVVCMLRKASPADTDVILKHLKQHDDVNDAVKHIQSEMMLRGGVISNQA</sequence>
<dbReference type="SMART" id="SM00066">
    <property type="entry name" value="GAL4"/>
    <property type="match status" value="1"/>
</dbReference>
<dbReference type="InterPro" id="IPR053187">
    <property type="entry name" value="Notoamide_regulator"/>
</dbReference>
<dbReference type="OMA" id="VECAYEY"/>
<keyword evidence="5" id="KW-1185">Reference proteome</keyword>
<dbReference type="PANTHER" id="PTHR47256:SF1">
    <property type="entry name" value="ZN(II)2CYS6 TRANSCRIPTION FACTOR (EUROFUNG)"/>
    <property type="match status" value="1"/>
</dbReference>
<dbReference type="Proteomes" id="UP000030641">
    <property type="component" value="Unassembled WGS sequence"/>
</dbReference>
<dbReference type="STRING" id="1043005.A0A074YP37"/>
<accession>A0A074YP37</accession>
<feature type="compositionally biased region" description="Polar residues" evidence="2">
    <location>
        <begin position="24"/>
        <end position="39"/>
    </location>
</feature>
<dbReference type="GO" id="GO:0008270">
    <property type="term" value="F:zinc ion binding"/>
    <property type="evidence" value="ECO:0007669"/>
    <property type="project" value="InterPro"/>
</dbReference>
<dbReference type="EMBL" id="KL584753">
    <property type="protein sequence ID" value="KEQ97909.1"/>
    <property type="molecule type" value="Genomic_DNA"/>
</dbReference>
<dbReference type="CDD" id="cd00067">
    <property type="entry name" value="GAL4"/>
    <property type="match status" value="1"/>
</dbReference>
<dbReference type="InterPro" id="IPR036864">
    <property type="entry name" value="Zn2-C6_fun-type_DNA-bd_sf"/>
</dbReference>
<dbReference type="PROSITE" id="PS00463">
    <property type="entry name" value="ZN2_CY6_FUNGAL_1"/>
    <property type="match status" value="1"/>
</dbReference>
<dbReference type="SUPFAM" id="SSF57701">
    <property type="entry name" value="Zn2/Cys6 DNA-binding domain"/>
    <property type="match status" value="1"/>
</dbReference>
<evidence type="ECO:0000256" key="2">
    <source>
        <dbReference type="SAM" id="MobiDB-lite"/>
    </source>
</evidence>
<dbReference type="OrthoDB" id="4356994at2759"/>
<dbReference type="GeneID" id="25363451"/>
<dbReference type="Gene3D" id="4.10.240.10">
    <property type="entry name" value="Zn(2)-C6 fungal-type DNA-binding domain"/>
    <property type="match status" value="1"/>
</dbReference>
<dbReference type="PROSITE" id="PS50048">
    <property type="entry name" value="ZN2_CY6_FUNGAL_2"/>
    <property type="match status" value="1"/>
</dbReference>
<dbReference type="InterPro" id="IPR001138">
    <property type="entry name" value="Zn2Cys6_DnaBD"/>
</dbReference>
<name>A0A074YP37_AURSE</name>
<feature type="region of interest" description="Disordered" evidence="2">
    <location>
        <begin position="1"/>
        <end position="84"/>
    </location>
</feature>
<evidence type="ECO:0000313" key="4">
    <source>
        <dbReference type="EMBL" id="KEQ97909.1"/>
    </source>
</evidence>
<keyword evidence="1" id="KW-0539">Nucleus</keyword>
<evidence type="ECO:0000313" key="5">
    <source>
        <dbReference type="Proteomes" id="UP000030641"/>
    </source>
</evidence>
<dbReference type="RefSeq" id="XP_013346266.1">
    <property type="nucleotide sequence ID" value="XM_013490812.1"/>
</dbReference>
<dbReference type="HOGENOM" id="CLU_136304_0_0_1"/>
<dbReference type="InParanoid" id="A0A074YP37"/>
<gene>
    <name evidence="4" type="ORF">AUEXF2481DRAFT_27251</name>
</gene>
<organism evidence="4 5">
    <name type="scientific">Aureobasidium subglaciale (strain EXF-2481)</name>
    <name type="common">Aureobasidium pullulans var. subglaciale</name>
    <dbReference type="NCBI Taxonomy" id="1043005"/>
    <lineage>
        <taxon>Eukaryota</taxon>
        <taxon>Fungi</taxon>
        <taxon>Dikarya</taxon>
        <taxon>Ascomycota</taxon>
        <taxon>Pezizomycotina</taxon>
        <taxon>Dothideomycetes</taxon>
        <taxon>Dothideomycetidae</taxon>
        <taxon>Dothideales</taxon>
        <taxon>Saccotheciaceae</taxon>
        <taxon>Aureobasidium</taxon>
    </lineage>
</organism>
<dbReference type="GO" id="GO:0000981">
    <property type="term" value="F:DNA-binding transcription factor activity, RNA polymerase II-specific"/>
    <property type="evidence" value="ECO:0007669"/>
    <property type="project" value="InterPro"/>
</dbReference>
<evidence type="ECO:0000259" key="3">
    <source>
        <dbReference type="PROSITE" id="PS50048"/>
    </source>
</evidence>
<proteinExistence type="predicted"/>